<keyword evidence="2 3" id="KW-0067">ATP-binding</keyword>
<dbReference type="SUPFAM" id="SSF52540">
    <property type="entry name" value="P-loop containing nucleoside triphosphate hydrolases"/>
    <property type="match status" value="1"/>
</dbReference>
<dbReference type="InterPro" id="IPR041451">
    <property type="entry name" value="RecD2_SH13"/>
</dbReference>
<dbReference type="Gene3D" id="2.30.30.940">
    <property type="match status" value="1"/>
</dbReference>
<dbReference type="Pfam" id="PF23139">
    <property type="entry name" value="OB_YrrC"/>
    <property type="match status" value="1"/>
</dbReference>
<dbReference type="Gene3D" id="1.10.10.2220">
    <property type="match status" value="1"/>
</dbReference>
<keyword evidence="1 3" id="KW-0547">Nucleotide-binding</keyword>
<dbReference type="CDD" id="cd18809">
    <property type="entry name" value="SF1_C_RecD"/>
    <property type="match status" value="1"/>
</dbReference>
<dbReference type="Pfam" id="PF13538">
    <property type="entry name" value="UvrD_C_2"/>
    <property type="match status" value="1"/>
</dbReference>
<gene>
    <name evidence="3" type="primary">recD2</name>
    <name evidence="5" type="ORF">J5W02_11540</name>
</gene>
<dbReference type="Gene3D" id="3.40.50.300">
    <property type="entry name" value="P-loop containing nucleotide triphosphate hydrolases"/>
    <property type="match status" value="2"/>
</dbReference>
<dbReference type="Pfam" id="PF14490">
    <property type="entry name" value="HHH_RecD2"/>
    <property type="match status" value="1"/>
</dbReference>
<organism evidence="5 6">
    <name type="scientific">Caproiciproducens faecalis</name>
    <dbReference type="NCBI Taxonomy" id="2820301"/>
    <lineage>
        <taxon>Bacteria</taxon>
        <taxon>Bacillati</taxon>
        <taxon>Bacillota</taxon>
        <taxon>Clostridia</taxon>
        <taxon>Eubacteriales</taxon>
        <taxon>Acutalibacteraceae</taxon>
        <taxon>Caproiciproducens</taxon>
    </lineage>
</organism>
<evidence type="ECO:0000313" key="5">
    <source>
        <dbReference type="EMBL" id="MBW7573442.1"/>
    </source>
</evidence>
<keyword evidence="6" id="KW-1185">Reference proteome</keyword>
<dbReference type="NCBIfam" id="TIGR01448">
    <property type="entry name" value="recD_rel"/>
    <property type="match status" value="1"/>
</dbReference>
<comment type="similarity">
    <text evidence="3">Belongs to the RecD family. RecD2 subfamily.</text>
</comment>
<dbReference type="InterPro" id="IPR003593">
    <property type="entry name" value="AAA+_ATPase"/>
</dbReference>
<keyword evidence="3" id="KW-0413">Isomerase</keyword>
<dbReference type="InterPro" id="IPR006345">
    <property type="entry name" value="RecD2"/>
</dbReference>
<evidence type="ECO:0000256" key="3">
    <source>
        <dbReference type="HAMAP-Rule" id="MF_01488"/>
    </source>
</evidence>
<dbReference type="InterPro" id="IPR029493">
    <property type="entry name" value="RecD2-like_HHH"/>
</dbReference>
<evidence type="ECO:0000256" key="2">
    <source>
        <dbReference type="ARBA" id="ARBA00022840"/>
    </source>
</evidence>
<reference evidence="5 6" key="1">
    <citation type="submission" date="2021-03" db="EMBL/GenBank/DDBJ databases">
        <title>Caproiciproducens sp. nov. isolated from feces of cow.</title>
        <authorList>
            <person name="Choi J.-Y."/>
        </authorList>
    </citation>
    <scope>NUCLEOTIDE SEQUENCE [LARGE SCALE GENOMIC DNA]</scope>
    <source>
        <strain evidence="5 6">AGMB10547</strain>
    </source>
</reference>
<comment type="caution">
    <text evidence="5">The sequence shown here is derived from an EMBL/GenBank/DDBJ whole genome shotgun (WGS) entry which is preliminary data.</text>
</comment>
<dbReference type="SMART" id="SM00382">
    <property type="entry name" value="AAA"/>
    <property type="match status" value="1"/>
</dbReference>
<keyword evidence="3" id="KW-0347">Helicase</keyword>
<dbReference type="EMBL" id="JAGFNZ010000004">
    <property type="protein sequence ID" value="MBW7573442.1"/>
    <property type="molecule type" value="Genomic_DNA"/>
</dbReference>
<dbReference type="RefSeq" id="WP_219965839.1">
    <property type="nucleotide sequence ID" value="NZ_JAGFNZ010000004.1"/>
</dbReference>
<evidence type="ECO:0000313" key="6">
    <source>
        <dbReference type="Proteomes" id="UP000719942"/>
    </source>
</evidence>
<feature type="binding site" evidence="3">
    <location>
        <begin position="347"/>
        <end position="351"/>
    </location>
    <ligand>
        <name>ATP</name>
        <dbReference type="ChEBI" id="CHEBI:30616"/>
    </ligand>
</feature>
<comment type="function">
    <text evidence="3">DNA-dependent ATPase and ATP-dependent 5'-3' DNA helicase. Has no activity on blunt DNA or DNA with 3'-overhangs, requires at least 10 bases of 5'-ssDNA for helicase activity.</text>
</comment>
<keyword evidence="3" id="KW-0378">Hydrolase</keyword>
<dbReference type="PANTHER" id="PTHR43788">
    <property type="entry name" value="DNA2/NAM7 HELICASE FAMILY MEMBER"/>
    <property type="match status" value="1"/>
</dbReference>
<comment type="catalytic activity">
    <reaction evidence="3">
        <text>ATP + H2O = ADP + phosphate + H(+)</text>
        <dbReference type="Rhea" id="RHEA:13065"/>
        <dbReference type="ChEBI" id="CHEBI:15377"/>
        <dbReference type="ChEBI" id="CHEBI:15378"/>
        <dbReference type="ChEBI" id="CHEBI:30616"/>
        <dbReference type="ChEBI" id="CHEBI:43474"/>
        <dbReference type="ChEBI" id="CHEBI:456216"/>
        <dbReference type="EC" id="5.6.2.3"/>
    </reaction>
</comment>
<dbReference type="PANTHER" id="PTHR43788:SF6">
    <property type="entry name" value="DNA HELICASE B"/>
    <property type="match status" value="1"/>
</dbReference>
<dbReference type="Pfam" id="PF13245">
    <property type="entry name" value="AAA_19"/>
    <property type="match status" value="1"/>
</dbReference>
<sequence length="738" mass="81284">MREDQMLEMTGSVEQVIFKNEKNGYAIIEINNGEELVTAVGTMPLVSAGEEVRVVGSWVNNPNYGTQFKVDGFERSKPSTAAAMLKYLSSGAIRGIGPGTAGKIVDMFGMNALQVLEEEPERLCAIKGITKSKANKMSDEFKKIHGIREIMLYLSSFGISPDEAVRVWKLYGPQSAERVQEDPYCLCEDGLEIGFERADDIAASLERPQDDGCRVRAGILHVLKHNISNGHTCLPTDKLLSAAQRMLGIEADQTLETLEALKAERSVSAVLFEGREYIFTPKLYRSELYTAGRLNMMLRFPAQSIVGIDNYISNIEDTFQIQYADGQKQAIKEALSKGMLILTGGPGTGKTTTLNAIIKILETKGEKVLLAAPTGRAAKRMSELTGQEAKTIHRLLQVEWDENDLPVFAKNEKNLLECDALVIDELSMVDTNIFEAVLRALPLGCRLIMVGDCDQLPSVGPGNVLGDLIATGLLPVVQLNQIFRQSMQSLIVMNAHRIVKGQMPELAVRNSDFFFLPYGSPAEISSTIVDLCAARLPASYGYSSLSDIQVLSPSRKGELGTVELNKKLQAVINPPEKTKKEITINGILFREGDKVMQIKNNYNLGWVKLDGTSGEGVFNGDLGILCGIDRRASTVTVQMDDRVVLYELESAAELELAYAMTVHKSQGNEFTAVVMPMFQGAPQLSYRNLLYTAITRAKSLLILVGSQKAIQQMVENDRKMRRYSGLYYFLTGGAQNEL</sequence>
<feature type="domain" description="AAA+ ATPase" evidence="4">
    <location>
        <begin position="336"/>
        <end position="483"/>
    </location>
</feature>
<dbReference type="SUPFAM" id="SSF47781">
    <property type="entry name" value="RuvA domain 2-like"/>
    <property type="match status" value="1"/>
</dbReference>
<name>A0ABS7DQ54_9FIRM</name>
<dbReference type="Pfam" id="PF18335">
    <property type="entry name" value="SH3_13"/>
    <property type="match status" value="1"/>
</dbReference>
<proteinExistence type="inferred from homology"/>
<dbReference type="HAMAP" id="MF_01488">
    <property type="entry name" value="RecD2"/>
    <property type="match status" value="1"/>
</dbReference>
<evidence type="ECO:0000256" key="1">
    <source>
        <dbReference type="ARBA" id="ARBA00022741"/>
    </source>
</evidence>
<dbReference type="InterPro" id="IPR027417">
    <property type="entry name" value="P-loop_NTPase"/>
</dbReference>
<dbReference type="InterPro" id="IPR055446">
    <property type="entry name" value="RecD2_N_OB"/>
</dbReference>
<dbReference type="InterPro" id="IPR010994">
    <property type="entry name" value="RuvA_2-like"/>
</dbReference>
<dbReference type="EC" id="5.6.2.3" evidence="3"/>
<dbReference type="CDD" id="cd17933">
    <property type="entry name" value="DEXSc_RecD-like"/>
    <property type="match status" value="1"/>
</dbReference>
<accession>A0ABS7DQ54</accession>
<protein>
    <recommendedName>
        <fullName evidence="3">ATP-dependent RecD2 DNA helicase</fullName>
        <ecNumber evidence="3">5.6.2.3</ecNumber>
    </recommendedName>
    <alternativeName>
        <fullName evidence="3">DNA 5'-3' helicase subunit RecD2</fullName>
    </alternativeName>
</protein>
<dbReference type="Gene3D" id="1.10.150.20">
    <property type="entry name" value="5' to 3' exonuclease, C-terminal subdomain"/>
    <property type="match status" value="1"/>
</dbReference>
<dbReference type="Proteomes" id="UP000719942">
    <property type="component" value="Unassembled WGS sequence"/>
</dbReference>
<keyword evidence="3" id="KW-0238">DNA-binding</keyword>
<dbReference type="InterPro" id="IPR027785">
    <property type="entry name" value="UvrD-like_helicase_C"/>
</dbReference>
<dbReference type="InterPro" id="IPR050534">
    <property type="entry name" value="Coronavir_polyprotein_1ab"/>
</dbReference>
<evidence type="ECO:0000259" key="4">
    <source>
        <dbReference type="SMART" id="SM00382"/>
    </source>
</evidence>